<dbReference type="Proteomes" id="UP000617355">
    <property type="component" value="Unassembled WGS sequence"/>
</dbReference>
<gene>
    <name evidence="1" type="ORF">GCM10011358_27620</name>
</gene>
<name>A0ABQ1QRE3_9RHOB</name>
<proteinExistence type="predicted"/>
<reference evidence="2" key="1">
    <citation type="journal article" date="2019" name="Int. J. Syst. Evol. Microbiol.">
        <title>The Global Catalogue of Microorganisms (GCM) 10K type strain sequencing project: providing services to taxonomists for standard genome sequencing and annotation.</title>
        <authorList>
            <consortium name="The Broad Institute Genomics Platform"/>
            <consortium name="The Broad Institute Genome Sequencing Center for Infectious Disease"/>
            <person name="Wu L."/>
            <person name="Ma J."/>
        </authorList>
    </citation>
    <scope>NUCLEOTIDE SEQUENCE [LARGE SCALE GENOMIC DNA]</scope>
    <source>
        <strain evidence="2">CGMCC 1.12922</strain>
    </source>
</reference>
<dbReference type="EMBL" id="BMGI01000004">
    <property type="protein sequence ID" value="GGD42197.1"/>
    <property type="molecule type" value="Genomic_DNA"/>
</dbReference>
<sequence length="53" mass="6051">MKQHLNNLIERVLVARPGASPDHIRNLVPALREKSDEEIDKLVAPIRNRLASR</sequence>
<dbReference type="RefSeq" id="WP_188528721.1">
    <property type="nucleotide sequence ID" value="NZ_BMGI01000004.1"/>
</dbReference>
<evidence type="ECO:0000313" key="2">
    <source>
        <dbReference type="Proteomes" id="UP000617355"/>
    </source>
</evidence>
<comment type="caution">
    <text evidence="1">The sequence shown here is derived from an EMBL/GenBank/DDBJ whole genome shotgun (WGS) entry which is preliminary data.</text>
</comment>
<organism evidence="1 2">
    <name type="scientific">Sinisalibacter lacisalsi</name>
    <dbReference type="NCBI Taxonomy" id="1526570"/>
    <lineage>
        <taxon>Bacteria</taxon>
        <taxon>Pseudomonadati</taxon>
        <taxon>Pseudomonadota</taxon>
        <taxon>Alphaproteobacteria</taxon>
        <taxon>Rhodobacterales</taxon>
        <taxon>Roseobacteraceae</taxon>
        <taxon>Sinisalibacter</taxon>
    </lineage>
</organism>
<keyword evidence="2" id="KW-1185">Reference proteome</keyword>
<evidence type="ECO:0000313" key="1">
    <source>
        <dbReference type="EMBL" id="GGD42197.1"/>
    </source>
</evidence>
<accession>A0ABQ1QRE3</accession>
<protein>
    <submittedName>
        <fullName evidence="1">Uncharacterized protein</fullName>
    </submittedName>
</protein>